<dbReference type="Proteomes" id="UP000022910">
    <property type="component" value="Unassembled WGS sequence"/>
</dbReference>
<gene>
    <name evidence="1" type="ORF">RirG_155830</name>
</gene>
<keyword evidence="2" id="KW-1185">Reference proteome</keyword>
<reference evidence="1 2" key="1">
    <citation type="submission" date="2014-02" db="EMBL/GenBank/DDBJ databases">
        <title>Single nucleus genome sequencing reveals high similarity among nuclei of an endomycorrhizal fungus.</title>
        <authorList>
            <person name="Lin K."/>
            <person name="Geurts R."/>
            <person name="Zhang Z."/>
            <person name="Limpens E."/>
            <person name="Saunders D.G."/>
            <person name="Mu D."/>
            <person name="Pang E."/>
            <person name="Cao H."/>
            <person name="Cha H."/>
            <person name="Lin T."/>
            <person name="Zhou Q."/>
            <person name="Shang Y."/>
            <person name="Li Y."/>
            <person name="Ivanov S."/>
            <person name="Sharma T."/>
            <person name="Velzen R.V."/>
            <person name="Ruijter N.D."/>
            <person name="Aanen D.K."/>
            <person name="Win J."/>
            <person name="Kamoun S."/>
            <person name="Bisseling T."/>
            <person name="Huang S."/>
        </authorList>
    </citation>
    <scope>NUCLEOTIDE SEQUENCE [LARGE SCALE GENOMIC DNA]</scope>
    <source>
        <strain evidence="2">DAOM197198w</strain>
    </source>
</reference>
<dbReference type="Pfam" id="PF13921">
    <property type="entry name" value="Myb_DNA-bind_6"/>
    <property type="match status" value="1"/>
</dbReference>
<dbReference type="InterPro" id="IPR009057">
    <property type="entry name" value="Homeodomain-like_sf"/>
</dbReference>
<dbReference type="Gene3D" id="1.10.10.60">
    <property type="entry name" value="Homeodomain-like"/>
    <property type="match status" value="1"/>
</dbReference>
<dbReference type="AlphaFoldDB" id="A0A015J880"/>
<evidence type="ECO:0000313" key="1">
    <source>
        <dbReference type="EMBL" id="EXX63065.1"/>
    </source>
</evidence>
<sequence length="136" mass="16469">MKKKFSPVVDSIIKRGMSKGDHQPRRFARISKCLPQYNPKQIRNRWREKLDPNLCHDPLSEREKQFIIQWISISKMKQKNDRISWVCLRHDLKTKFYITRPENVLKNYWYSRQRRLGEPAREGPSNKPAIPYLLNY</sequence>
<name>A0A015J880_RHIIW</name>
<dbReference type="HOGENOM" id="CLU_131664_1_1_1"/>
<comment type="caution">
    <text evidence="1">The sequence shown here is derived from an EMBL/GenBank/DDBJ whole genome shotgun (WGS) entry which is preliminary data.</text>
</comment>
<dbReference type="SUPFAM" id="SSF46689">
    <property type="entry name" value="Homeodomain-like"/>
    <property type="match status" value="1"/>
</dbReference>
<dbReference type="SMR" id="A0A015J880"/>
<evidence type="ECO:0000313" key="2">
    <source>
        <dbReference type="Proteomes" id="UP000022910"/>
    </source>
</evidence>
<evidence type="ECO:0008006" key="3">
    <source>
        <dbReference type="Google" id="ProtNLM"/>
    </source>
</evidence>
<accession>A0A015J880</accession>
<dbReference type="EMBL" id="JEMT01024154">
    <property type="protein sequence ID" value="EXX63065.1"/>
    <property type="molecule type" value="Genomic_DNA"/>
</dbReference>
<protein>
    <recommendedName>
        <fullName evidence="3">HTH myb-type domain-containing protein</fullName>
    </recommendedName>
</protein>
<dbReference type="OrthoDB" id="2143914at2759"/>
<organism evidence="1 2">
    <name type="scientific">Rhizophagus irregularis (strain DAOM 197198w)</name>
    <name type="common">Glomus intraradices</name>
    <dbReference type="NCBI Taxonomy" id="1432141"/>
    <lineage>
        <taxon>Eukaryota</taxon>
        <taxon>Fungi</taxon>
        <taxon>Fungi incertae sedis</taxon>
        <taxon>Mucoromycota</taxon>
        <taxon>Glomeromycotina</taxon>
        <taxon>Glomeromycetes</taxon>
        <taxon>Glomerales</taxon>
        <taxon>Glomeraceae</taxon>
        <taxon>Rhizophagus</taxon>
    </lineage>
</organism>
<proteinExistence type="predicted"/>